<comment type="caution">
    <text evidence="2">The sequence shown here is derived from an EMBL/GenBank/DDBJ whole genome shotgun (WGS) entry which is preliminary data.</text>
</comment>
<feature type="domain" description="ASPIC/UnbV" evidence="1">
    <location>
        <begin position="549"/>
        <end position="602"/>
    </location>
</feature>
<evidence type="ECO:0000259" key="1">
    <source>
        <dbReference type="Pfam" id="PF07593"/>
    </source>
</evidence>
<protein>
    <recommendedName>
        <fullName evidence="1">ASPIC/UnbV domain-containing protein</fullName>
    </recommendedName>
</protein>
<evidence type="ECO:0000313" key="3">
    <source>
        <dbReference type="Proteomes" id="UP000180194"/>
    </source>
</evidence>
<dbReference type="EMBL" id="MBRJ01000040">
    <property type="protein sequence ID" value="OHX44765.1"/>
    <property type="molecule type" value="Genomic_DNA"/>
</dbReference>
<gene>
    <name evidence="2" type="ORF">BBV17_25000</name>
</gene>
<dbReference type="InterPro" id="IPR027039">
    <property type="entry name" value="Crtac1"/>
</dbReference>
<name>A0ABX3CNU0_9BACI</name>
<sequence length="630" mass="70441">MLTINSTIKKFIAIMISTMLLLAVYFSKESEAVENQIEFKEMVINGDVGHEDKKLIREVNPNYRNIQSWISSVGAAVAINDINGDGFSNDLCMVDPRFNNVTVQSLIGEYEKFQLESTTKQTIAPMGCVPADINEDGRQDIVVYYWGRSPLAFIQKETSDPLSSESFQPKEIVENIEMYSNTLTFSDIDGDGHLDMVVGNYFPDASEVLNKNSVKKPLMQDSMSQALNGGTNRIYLWSEDQGDYLYKDVSSQVPDELLNGWTLGIGVADLNKDGLPDIYAANDFGPDRLLLNKSQPGNIDFTSLTGKKDWKTPRSEILGLDSFKGMGVEFVDLNRDGWLDILVSNIAEEYALMESHFAFINTGEWEQAEKGIAPFENQSVELGLNKSSWGWDIKSGDFNNDGKNEVIQATGFIRGEKEKWHELQELATINDELLKYPNSWPKFIPGTDISGKTENAFFIQNTKGRYGNYSDVFGSSEKKVGRGIAIADVNGDGLLDFALANQWDQSSFYLNKSKVTGNFIGVDIAYSTYLNQDSLKIKEGKDSTKKRHAVGASLEVYLPNNEILLAEVDGGSGHSGKRSHEIHFGIGDIKKKKYPARIKWRDVNGVLQEKNIEVTPGWQTIWLPMEKGEK</sequence>
<dbReference type="Pfam" id="PF07593">
    <property type="entry name" value="UnbV_ASPIC"/>
    <property type="match status" value="1"/>
</dbReference>
<evidence type="ECO:0000313" key="2">
    <source>
        <dbReference type="EMBL" id="OHX44765.1"/>
    </source>
</evidence>
<dbReference type="SUPFAM" id="SSF69318">
    <property type="entry name" value="Integrin alpha N-terminal domain"/>
    <property type="match status" value="1"/>
</dbReference>
<accession>A0ABX3CNU0</accession>
<keyword evidence="3" id="KW-1185">Reference proteome</keyword>
<dbReference type="RefSeq" id="WP_071158688.1">
    <property type="nucleotide sequence ID" value="NZ_MBRJ01000040.1"/>
</dbReference>
<dbReference type="InterPro" id="IPR011519">
    <property type="entry name" value="UnbV_ASPIC"/>
</dbReference>
<dbReference type="PANTHER" id="PTHR16026">
    <property type="entry name" value="CARTILAGE ACIDIC PROTEIN 1"/>
    <property type="match status" value="1"/>
</dbReference>
<dbReference type="InterPro" id="IPR028994">
    <property type="entry name" value="Integrin_alpha_N"/>
</dbReference>
<proteinExistence type="predicted"/>
<organism evidence="2 3">
    <name type="scientific">Cytobacillus oceanisediminis</name>
    <dbReference type="NCBI Taxonomy" id="665099"/>
    <lineage>
        <taxon>Bacteria</taxon>
        <taxon>Bacillati</taxon>
        <taxon>Bacillota</taxon>
        <taxon>Bacilli</taxon>
        <taxon>Bacillales</taxon>
        <taxon>Bacillaceae</taxon>
        <taxon>Cytobacillus</taxon>
    </lineage>
</organism>
<dbReference type="Gene3D" id="2.130.10.130">
    <property type="entry name" value="Integrin alpha, N-terminal"/>
    <property type="match status" value="2"/>
</dbReference>
<dbReference type="Proteomes" id="UP000180194">
    <property type="component" value="Unassembled WGS sequence"/>
</dbReference>
<dbReference type="PANTHER" id="PTHR16026:SF0">
    <property type="entry name" value="CARTILAGE ACIDIC PROTEIN 1"/>
    <property type="match status" value="1"/>
</dbReference>
<reference evidence="2 3" key="1">
    <citation type="submission" date="2016-07" db="EMBL/GenBank/DDBJ databases">
        <title>Bacillus oceanisediminis whole genome.</title>
        <authorList>
            <person name="Pal Y."/>
            <person name="Verma A."/>
            <person name="Mual P."/>
            <person name="Srinivasan K."/>
        </authorList>
    </citation>
    <scope>NUCLEOTIDE SEQUENCE [LARGE SCALE GENOMIC DNA]</scope>
    <source>
        <strain evidence="2 3">Bhandara28</strain>
    </source>
</reference>